<dbReference type="NCBIfam" id="TIGR00005">
    <property type="entry name" value="rluA_subfam"/>
    <property type="match status" value="1"/>
</dbReference>
<evidence type="ECO:0000259" key="5">
    <source>
        <dbReference type="Pfam" id="PF00849"/>
    </source>
</evidence>
<dbReference type="Proteomes" id="UP001254848">
    <property type="component" value="Unassembled WGS sequence"/>
</dbReference>
<dbReference type="InterPro" id="IPR050188">
    <property type="entry name" value="RluA_PseudoU_synthase"/>
</dbReference>
<dbReference type="InterPro" id="IPR006224">
    <property type="entry name" value="PsdUridine_synth_RluA-like_CS"/>
</dbReference>
<evidence type="ECO:0000313" key="7">
    <source>
        <dbReference type="Proteomes" id="UP001254848"/>
    </source>
</evidence>
<dbReference type="RefSeq" id="WP_413779026.1">
    <property type="nucleotide sequence ID" value="NZ_JAUOZS010000001.1"/>
</dbReference>
<sequence length="297" mass="31789">MFTFTLPGGEQPAQLSKLLRRLNFSLTLRRKLKRTPDAIRVNGRPVPWQTAVTPGDVITISWPDESTIAPLSLPLAISYEDEHLLVVDKPAGLLVHPASGTPEPTLANAIVHHLRTLGEPGAFHPVHRLDRNTSGLILIAKNPYVQHLLSSENAKPIERSYLALVTGHPLPPAGVIDAPVGRLPGSIIERTVCPDGKTAATIYETVTTAGPHSVVRLRLLTGRTHQIRVHLAHLGHPILGDDLYGGSTALIARPALHAAALAFSHPIGGERISLSSALPPDMAQLLDKLHSPPTGGD</sequence>
<protein>
    <recommendedName>
        <fullName evidence="4">Pseudouridine synthase</fullName>
        <ecNumber evidence="4">5.4.99.-</ecNumber>
    </recommendedName>
</protein>
<comment type="catalytic activity">
    <reaction evidence="1 4">
        <text>a uridine in RNA = a pseudouridine in RNA</text>
        <dbReference type="Rhea" id="RHEA:48348"/>
        <dbReference type="Rhea" id="RHEA-COMP:12068"/>
        <dbReference type="Rhea" id="RHEA-COMP:12069"/>
        <dbReference type="ChEBI" id="CHEBI:65314"/>
        <dbReference type="ChEBI" id="CHEBI:65315"/>
    </reaction>
</comment>
<evidence type="ECO:0000256" key="1">
    <source>
        <dbReference type="ARBA" id="ARBA00000073"/>
    </source>
</evidence>
<keyword evidence="3 4" id="KW-0413">Isomerase</keyword>
<keyword evidence="7" id="KW-1185">Reference proteome</keyword>
<evidence type="ECO:0000256" key="4">
    <source>
        <dbReference type="RuleBase" id="RU362028"/>
    </source>
</evidence>
<name>A0ABU3NW75_9FIRM</name>
<dbReference type="PANTHER" id="PTHR21600:SF44">
    <property type="entry name" value="RIBOSOMAL LARGE SUBUNIT PSEUDOURIDINE SYNTHASE D"/>
    <property type="match status" value="1"/>
</dbReference>
<comment type="function">
    <text evidence="4">Responsible for synthesis of pseudouridine from uracil.</text>
</comment>
<comment type="similarity">
    <text evidence="2 4">Belongs to the pseudouridine synthase RluA family.</text>
</comment>
<reference evidence="6 7" key="1">
    <citation type="submission" date="2023-07" db="EMBL/GenBank/DDBJ databases">
        <title>The novel representative of Negativicutes class, Anaeroselena agilis gen. nov. sp. nov.</title>
        <authorList>
            <person name="Prokofeva M.I."/>
            <person name="Elcheninov A.G."/>
            <person name="Klyukina A."/>
            <person name="Kublanov I.V."/>
            <person name="Frolov E.N."/>
            <person name="Podosokorskaya O.A."/>
        </authorList>
    </citation>
    <scope>NUCLEOTIDE SEQUENCE [LARGE SCALE GENOMIC DNA]</scope>
    <source>
        <strain evidence="6 7">4137-cl</strain>
    </source>
</reference>
<gene>
    <name evidence="6" type="ORF">Q4T40_04430</name>
</gene>
<proteinExistence type="inferred from homology"/>
<dbReference type="EC" id="5.4.99.-" evidence="4"/>
<evidence type="ECO:0000313" key="6">
    <source>
        <dbReference type="EMBL" id="MDT8900483.1"/>
    </source>
</evidence>
<evidence type="ECO:0000256" key="2">
    <source>
        <dbReference type="ARBA" id="ARBA00010876"/>
    </source>
</evidence>
<comment type="caution">
    <text evidence="6">The sequence shown here is derived from an EMBL/GenBank/DDBJ whole genome shotgun (WGS) entry which is preliminary data.</text>
</comment>
<dbReference type="GO" id="GO:0016853">
    <property type="term" value="F:isomerase activity"/>
    <property type="evidence" value="ECO:0007669"/>
    <property type="project" value="UniProtKB-KW"/>
</dbReference>
<dbReference type="InterPro" id="IPR006225">
    <property type="entry name" value="PsdUridine_synth_RluC/D"/>
</dbReference>
<dbReference type="CDD" id="cd00165">
    <property type="entry name" value="S4"/>
    <property type="match status" value="1"/>
</dbReference>
<dbReference type="InterPro" id="IPR006145">
    <property type="entry name" value="PsdUridine_synth_RsuA/RluA"/>
</dbReference>
<organism evidence="6 7">
    <name type="scientific">Anaeroselena agilis</name>
    <dbReference type="NCBI Taxonomy" id="3063788"/>
    <lineage>
        <taxon>Bacteria</taxon>
        <taxon>Bacillati</taxon>
        <taxon>Bacillota</taxon>
        <taxon>Negativicutes</taxon>
        <taxon>Acetonemataceae</taxon>
        <taxon>Anaeroselena</taxon>
    </lineage>
</organism>
<dbReference type="PROSITE" id="PS01129">
    <property type="entry name" value="PSI_RLU"/>
    <property type="match status" value="1"/>
</dbReference>
<dbReference type="CDD" id="cd02869">
    <property type="entry name" value="PseudoU_synth_RluA_like"/>
    <property type="match status" value="1"/>
</dbReference>
<accession>A0ABU3NW75</accession>
<dbReference type="SUPFAM" id="SSF55120">
    <property type="entry name" value="Pseudouridine synthase"/>
    <property type="match status" value="1"/>
</dbReference>
<dbReference type="InterPro" id="IPR020103">
    <property type="entry name" value="PsdUridine_synth_cat_dom_sf"/>
</dbReference>
<dbReference type="EMBL" id="JAUOZS010000001">
    <property type="protein sequence ID" value="MDT8900483.1"/>
    <property type="molecule type" value="Genomic_DNA"/>
</dbReference>
<dbReference type="Gene3D" id="3.30.2350.10">
    <property type="entry name" value="Pseudouridine synthase"/>
    <property type="match status" value="1"/>
</dbReference>
<feature type="domain" description="Pseudouridine synthase RsuA/RluA-like" evidence="5">
    <location>
        <begin position="83"/>
        <end position="233"/>
    </location>
</feature>
<dbReference type="Pfam" id="PF00849">
    <property type="entry name" value="PseudoU_synth_2"/>
    <property type="match status" value="1"/>
</dbReference>
<dbReference type="PANTHER" id="PTHR21600">
    <property type="entry name" value="MITOCHONDRIAL RNA PSEUDOURIDINE SYNTHASE"/>
    <property type="match status" value="1"/>
</dbReference>
<evidence type="ECO:0000256" key="3">
    <source>
        <dbReference type="ARBA" id="ARBA00023235"/>
    </source>
</evidence>